<evidence type="ECO:0000256" key="3">
    <source>
        <dbReference type="ARBA" id="ARBA00023015"/>
    </source>
</evidence>
<evidence type="ECO:0000313" key="9">
    <source>
        <dbReference type="EMBL" id="KAG1347983.1"/>
    </source>
</evidence>
<dbReference type="GO" id="GO:0003677">
    <property type="term" value="F:DNA binding"/>
    <property type="evidence" value="ECO:0007669"/>
    <property type="project" value="UniProtKB-KW"/>
</dbReference>
<keyword evidence="2" id="KW-0156">Chromatin regulator</keyword>
<keyword evidence="4" id="KW-0238">DNA-binding</keyword>
<dbReference type="GO" id="GO:2000779">
    <property type="term" value="P:regulation of double-strand break repair"/>
    <property type="evidence" value="ECO:0007669"/>
    <property type="project" value="TreeGrafter"/>
</dbReference>
<keyword evidence="6" id="KW-0539">Nucleus</keyword>
<feature type="compositionally biased region" description="Basic and acidic residues" evidence="7">
    <location>
        <begin position="508"/>
        <end position="519"/>
    </location>
</feature>
<feature type="domain" description="DEK-C" evidence="8">
    <location>
        <begin position="594"/>
        <end position="649"/>
    </location>
</feature>
<comment type="caution">
    <text evidence="9">The sequence shown here is derived from an EMBL/GenBank/DDBJ whole genome shotgun (WGS) entry which is preliminary data.</text>
</comment>
<feature type="compositionally biased region" description="Acidic residues" evidence="7">
    <location>
        <begin position="654"/>
        <end position="665"/>
    </location>
</feature>
<proteinExistence type="predicted"/>
<dbReference type="Pfam" id="PF08766">
    <property type="entry name" value="DEK_C"/>
    <property type="match status" value="1"/>
</dbReference>
<evidence type="ECO:0000256" key="6">
    <source>
        <dbReference type="ARBA" id="ARBA00023242"/>
    </source>
</evidence>
<protein>
    <submittedName>
        <fullName evidence="9">Protein DEK</fullName>
    </submittedName>
</protein>
<organism evidence="9 10">
    <name type="scientific">Cocos nucifera</name>
    <name type="common">Coconut palm</name>
    <dbReference type="NCBI Taxonomy" id="13894"/>
    <lineage>
        <taxon>Eukaryota</taxon>
        <taxon>Viridiplantae</taxon>
        <taxon>Streptophyta</taxon>
        <taxon>Embryophyta</taxon>
        <taxon>Tracheophyta</taxon>
        <taxon>Spermatophyta</taxon>
        <taxon>Magnoliopsida</taxon>
        <taxon>Liliopsida</taxon>
        <taxon>Arecaceae</taxon>
        <taxon>Arecoideae</taxon>
        <taxon>Cocoseae</taxon>
        <taxon>Attaleinae</taxon>
        <taxon>Cocos</taxon>
    </lineage>
</organism>
<accession>A0A8K0ICW4</accession>
<sequence>MSGPEPASEVEAVKMANGSGSLPEDMSVEAIADKDFEEKNNGDEKKDGDENKDGDQNKYGEDKKDMVEKKETEENGMKKIEDEEAGKDEKKTEDVNTEEAEDVKMVDAEDLKTVETKDVKMVDEDARDEEDGVKEVGEEKGGADSKLKEVDDVKEDNENMEKKIDDNKVEGLKKRRASRQKVINKGEAKEKKERGIKSKELLSTPTPSSIDRPVRERKTVERLVEVIEKEPNKEFLVEKGRGTPLKDIPNGVCAFMEGPDLKEFCQEFISDQGLQSRCRYIIGTLLVAHKLARKKPADLKLLHQTLFGRKGKAVNFKNHILQFSGFVWHESDEKQRAKMKEKLDKYVKDTLLDICDLFDIPVSKATMRKEDLVAKLLDFMVAPHATTDVILADKQQQSLKSRKRKRATKGSASKSVAGAPTKRSRKKRTKREDSSNSKGKSVQENEKEDEEDNKDGISDEDEAVKQSECEAKESESEEAADEDEDDDNEDSRKTKEDKKRSSKQRGSVGKEKSKMETSSRKSSSRTTTKSPTKISSSKHPKAEDDKDVGAKVFSRKKRIVDAAREKSSLKSDKKEKTTGKRVARGKRKSMEAEYPSEEALRKTICEILKEVDFNTATFTDILKQLATHYKMDLAPRKPAIKELIQEELTKLADEAEDEDDEDAEKEENPEPSGKEVKT</sequence>
<feature type="region of interest" description="Disordered" evidence="7">
    <location>
        <begin position="648"/>
        <end position="678"/>
    </location>
</feature>
<keyword evidence="3" id="KW-0805">Transcription regulation</keyword>
<reference evidence="9" key="1">
    <citation type="journal article" date="2017" name="Gigascience">
        <title>The genome draft of coconut (Cocos nucifera).</title>
        <authorList>
            <person name="Xiao Y."/>
            <person name="Xu P."/>
            <person name="Fan H."/>
            <person name="Baudouin L."/>
            <person name="Xia W."/>
            <person name="Bocs S."/>
            <person name="Xu J."/>
            <person name="Li Q."/>
            <person name="Guo A."/>
            <person name="Zhou L."/>
            <person name="Li J."/>
            <person name="Wu Y."/>
            <person name="Ma Z."/>
            <person name="Armero A."/>
            <person name="Issali A.E."/>
            <person name="Liu N."/>
            <person name="Peng M."/>
            <person name="Yang Y."/>
        </authorList>
    </citation>
    <scope>NUCLEOTIDE SEQUENCE</scope>
    <source>
        <tissue evidence="9">Spear leaf of Hainan Tall coconut</tissue>
    </source>
</reference>
<feature type="compositionally biased region" description="Acidic residues" evidence="7">
    <location>
        <begin position="446"/>
        <end position="462"/>
    </location>
</feature>
<feature type="compositionally biased region" description="Basic and acidic residues" evidence="7">
    <location>
        <begin position="540"/>
        <end position="549"/>
    </location>
</feature>
<evidence type="ECO:0000256" key="1">
    <source>
        <dbReference type="ARBA" id="ARBA00004604"/>
    </source>
</evidence>
<keyword evidence="10" id="KW-1185">Reference proteome</keyword>
<evidence type="ECO:0000256" key="7">
    <source>
        <dbReference type="SAM" id="MobiDB-lite"/>
    </source>
</evidence>
<dbReference type="Proteomes" id="UP000797356">
    <property type="component" value="Chromosome 6"/>
</dbReference>
<keyword evidence="5" id="KW-0804">Transcription</keyword>
<dbReference type="SUPFAM" id="SSF109715">
    <property type="entry name" value="DEK C-terminal domain"/>
    <property type="match status" value="1"/>
</dbReference>
<dbReference type="PROSITE" id="PS51998">
    <property type="entry name" value="DEK_C"/>
    <property type="match status" value="1"/>
</dbReference>
<feature type="compositionally biased region" description="Basic and acidic residues" evidence="7">
    <location>
        <begin position="184"/>
        <end position="200"/>
    </location>
</feature>
<feature type="compositionally biased region" description="Basic and acidic residues" evidence="7">
    <location>
        <begin position="666"/>
        <end position="678"/>
    </location>
</feature>
<feature type="compositionally biased region" description="Basic and acidic residues" evidence="7">
    <location>
        <begin position="490"/>
        <end position="499"/>
    </location>
</feature>
<evidence type="ECO:0000313" key="10">
    <source>
        <dbReference type="Proteomes" id="UP000797356"/>
    </source>
</evidence>
<feature type="compositionally biased region" description="Basic and acidic residues" evidence="7">
    <location>
        <begin position="102"/>
        <end position="124"/>
    </location>
</feature>
<dbReference type="PANTHER" id="PTHR13468:SF23">
    <property type="entry name" value="EXPRESSED PROTEIN"/>
    <property type="match status" value="1"/>
</dbReference>
<dbReference type="AlphaFoldDB" id="A0A8K0ICW4"/>
<dbReference type="GO" id="GO:0042393">
    <property type="term" value="F:histone binding"/>
    <property type="evidence" value="ECO:0007669"/>
    <property type="project" value="TreeGrafter"/>
</dbReference>
<evidence type="ECO:0000256" key="5">
    <source>
        <dbReference type="ARBA" id="ARBA00023163"/>
    </source>
</evidence>
<feature type="compositionally biased region" description="Basic and acidic residues" evidence="7">
    <location>
        <begin position="559"/>
        <end position="578"/>
    </location>
</feature>
<dbReference type="EMBL" id="CM017877">
    <property type="protein sequence ID" value="KAG1347983.1"/>
    <property type="molecule type" value="Genomic_DNA"/>
</dbReference>
<evidence type="ECO:0000256" key="2">
    <source>
        <dbReference type="ARBA" id="ARBA00022853"/>
    </source>
</evidence>
<gene>
    <name evidence="9" type="ORF">COCNU_06G018120</name>
</gene>
<feature type="compositionally biased region" description="Basic and acidic residues" evidence="7">
    <location>
        <begin position="31"/>
        <end position="94"/>
    </location>
</feature>
<dbReference type="OrthoDB" id="370884at2759"/>
<dbReference type="InterPro" id="IPR014876">
    <property type="entry name" value="DEK_C"/>
</dbReference>
<name>A0A8K0ICW4_COCNU</name>
<dbReference type="GO" id="GO:0006325">
    <property type="term" value="P:chromatin organization"/>
    <property type="evidence" value="ECO:0007669"/>
    <property type="project" value="UniProtKB-KW"/>
</dbReference>
<feature type="compositionally biased region" description="Basic and acidic residues" evidence="7">
    <location>
        <begin position="133"/>
        <end position="172"/>
    </location>
</feature>
<dbReference type="PANTHER" id="PTHR13468">
    <property type="entry name" value="DEK PROTEIN"/>
    <property type="match status" value="1"/>
</dbReference>
<dbReference type="InterPro" id="IPR044198">
    <property type="entry name" value="DEK"/>
</dbReference>
<evidence type="ECO:0000259" key="8">
    <source>
        <dbReference type="PROSITE" id="PS51998"/>
    </source>
</evidence>
<reference evidence="9" key="2">
    <citation type="submission" date="2019-07" db="EMBL/GenBank/DDBJ databases">
        <authorList>
            <person name="Yang Y."/>
            <person name="Bocs S."/>
            <person name="Baudouin L."/>
        </authorList>
    </citation>
    <scope>NUCLEOTIDE SEQUENCE</scope>
    <source>
        <tissue evidence="9">Spear leaf of Hainan Tall coconut</tissue>
    </source>
</reference>
<evidence type="ECO:0000256" key="4">
    <source>
        <dbReference type="ARBA" id="ARBA00023125"/>
    </source>
</evidence>
<feature type="compositionally biased region" description="Acidic residues" evidence="7">
    <location>
        <begin position="475"/>
        <end position="489"/>
    </location>
</feature>
<feature type="compositionally biased region" description="Low complexity" evidence="7">
    <location>
        <begin position="520"/>
        <end position="537"/>
    </location>
</feature>
<feature type="region of interest" description="Disordered" evidence="7">
    <location>
        <begin position="1"/>
        <end position="211"/>
    </location>
</feature>
<feature type="compositionally biased region" description="Basic and acidic residues" evidence="7">
    <location>
        <begin position="463"/>
        <end position="474"/>
    </location>
</feature>
<feature type="region of interest" description="Disordered" evidence="7">
    <location>
        <begin position="393"/>
        <end position="597"/>
    </location>
</feature>
<dbReference type="Gene3D" id="1.10.10.60">
    <property type="entry name" value="Homeodomain-like"/>
    <property type="match status" value="1"/>
</dbReference>
<feature type="compositionally biased region" description="Basic and acidic residues" evidence="7">
    <location>
        <begin position="430"/>
        <end position="445"/>
    </location>
</feature>
<comment type="subcellular location">
    <subcellularLocation>
        <location evidence="1">Nucleus</location>
        <location evidence="1">Nucleolus</location>
    </subcellularLocation>
</comment>
<dbReference type="GO" id="GO:0005730">
    <property type="term" value="C:nucleolus"/>
    <property type="evidence" value="ECO:0007669"/>
    <property type="project" value="UniProtKB-SubCell"/>
</dbReference>
<dbReference type="FunFam" id="1.10.10.60:FF:000220">
    <property type="entry name" value="DEK domain-containing chromatin associated protein"/>
    <property type="match status" value="1"/>
</dbReference>